<dbReference type="SUPFAM" id="SSF57783">
    <property type="entry name" value="Zinc beta-ribbon"/>
    <property type="match status" value="1"/>
</dbReference>
<dbReference type="PANTHER" id="PTHR42785:SF1">
    <property type="entry name" value="DNA TOPOISOMERASE"/>
    <property type="match status" value="1"/>
</dbReference>
<evidence type="ECO:0000256" key="7">
    <source>
        <dbReference type="ARBA" id="ARBA00023029"/>
    </source>
</evidence>
<evidence type="ECO:0000256" key="6">
    <source>
        <dbReference type="ARBA" id="ARBA00022842"/>
    </source>
</evidence>
<dbReference type="CDD" id="cd00186">
    <property type="entry name" value="TOP1Ac"/>
    <property type="match status" value="1"/>
</dbReference>
<dbReference type="Proteomes" id="UP000033661">
    <property type="component" value="Unassembled WGS sequence"/>
</dbReference>
<keyword evidence="6" id="KW-0460">Magnesium</keyword>
<evidence type="ECO:0000256" key="3">
    <source>
        <dbReference type="ARBA" id="ARBA00022723"/>
    </source>
</evidence>
<dbReference type="SUPFAM" id="SSF56712">
    <property type="entry name" value="Prokaryotic type I DNA topoisomerase"/>
    <property type="match status" value="1"/>
</dbReference>
<organism evidence="13 14">
    <name type="scientific">Rickettsia bellii str. RML An4</name>
    <dbReference type="NCBI Taxonomy" id="1359193"/>
    <lineage>
        <taxon>Bacteria</taxon>
        <taxon>Pseudomonadati</taxon>
        <taxon>Pseudomonadota</taxon>
        <taxon>Alphaproteobacteria</taxon>
        <taxon>Rickettsiales</taxon>
        <taxon>Rickettsiaceae</taxon>
        <taxon>Rickettsieae</taxon>
        <taxon>Rickettsia</taxon>
        <taxon>belli group</taxon>
    </lineage>
</organism>
<dbReference type="InterPro" id="IPR013498">
    <property type="entry name" value="Topo_IA_Znf"/>
</dbReference>
<feature type="domain" description="Topo IA-type catalytic" evidence="12">
    <location>
        <begin position="132"/>
        <end position="568"/>
    </location>
</feature>
<keyword evidence="5" id="KW-0862">Zinc</keyword>
<keyword evidence="7 10" id="KW-0799">Topoisomerase</keyword>
<dbReference type="Gene3D" id="1.10.460.10">
    <property type="entry name" value="Topoisomerase I, domain 2"/>
    <property type="match status" value="1"/>
</dbReference>
<dbReference type="GO" id="GO:0005694">
    <property type="term" value="C:chromosome"/>
    <property type="evidence" value="ECO:0007669"/>
    <property type="project" value="InterPro"/>
</dbReference>
<dbReference type="HAMAP" id="MF_00952">
    <property type="entry name" value="Topoisom_1_prok"/>
    <property type="match status" value="1"/>
</dbReference>
<dbReference type="EC" id="5.6.2.1" evidence="10"/>
<dbReference type="Gene3D" id="3.30.65.10">
    <property type="entry name" value="Bacterial Topoisomerase I, domain 1"/>
    <property type="match status" value="1"/>
</dbReference>
<feature type="site" description="Interaction with DNA" evidence="10">
    <location>
        <position position="31"/>
    </location>
</feature>
<gene>
    <name evidence="10 13" type="primary">topA</name>
    <name evidence="13" type="ORF">RBEAN4_0603</name>
</gene>
<dbReference type="PROSITE" id="PS52039">
    <property type="entry name" value="TOPO_IA_2"/>
    <property type="match status" value="1"/>
</dbReference>
<comment type="caution">
    <text evidence="10">Lacks conserved residue(s) required for the propagation of feature annotation.</text>
</comment>
<comment type="caution">
    <text evidence="13">The sequence shown here is derived from an EMBL/GenBank/DDBJ whole genome shotgun (WGS) entry which is preliminary data.</text>
</comment>
<accession>A0A0F3QDX7</accession>
<dbReference type="PANTHER" id="PTHR42785">
    <property type="entry name" value="DNA TOPOISOMERASE, TYPE IA, CORE"/>
    <property type="match status" value="1"/>
</dbReference>
<evidence type="ECO:0000256" key="10">
    <source>
        <dbReference type="HAMAP-Rule" id="MF_00952"/>
    </source>
</evidence>
<feature type="active site" description="O-(5'-phospho-DNA)-tyrosine intermediate" evidence="10">
    <location>
        <position position="304"/>
    </location>
</feature>
<feature type="site" description="Interaction with DNA" evidence="10">
    <location>
        <position position="306"/>
    </location>
</feature>
<dbReference type="InterPro" id="IPR000380">
    <property type="entry name" value="Topo_IA"/>
</dbReference>
<evidence type="ECO:0000256" key="9">
    <source>
        <dbReference type="ARBA" id="ARBA00023235"/>
    </source>
</evidence>
<dbReference type="SMART" id="SM00436">
    <property type="entry name" value="TOP1Bc"/>
    <property type="match status" value="1"/>
</dbReference>
<dbReference type="InterPro" id="IPR013497">
    <property type="entry name" value="Topo_IA_cen"/>
</dbReference>
<reference evidence="13 14" key="1">
    <citation type="submission" date="2015-02" db="EMBL/GenBank/DDBJ databases">
        <title>Genome Sequencing of Rickettsiales.</title>
        <authorList>
            <person name="Daugherty S.C."/>
            <person name="Su Q."/>
            <person name="Abolude K."/>
            <person name="Beier-Sexton M."/>
            <person name="Carlyon J.A."/>
            <person name="Carter R."/>
            <person name="Day N.P."/>
            <person name="Dumler S.J."/>
            <person name="Dyachenko V."/>
            <person name="Godinez A."/>
            <person name="Kurtti T.J."/>
            <person name="Lichay M."/>
            <person name="Mullins K.E."/>
            <person name="Ott S."/>
            <person name="Pappas-Brown V."/>
            <person name="Paris D.H."/>
            <person name="Patel P."/>
            <person name="Richards A.L."/>
            <person name="Sadzewicz L."/>
            <person name="Sears K."/>
            <person name="Seidman D."/>
            <person name="Sengamalay N."/>
            <person name="Stenos J."/>
            <person name="Tallon L.J."/>
            <person name="Vincent G."/>
            <person name="Fraser C.M."/>
            <person name="Munderloh U."/>
            <person name="Dunning-Hotopp J.C."/>
        </authorList>
    </citation>
    <scope>NUCLEOTIDE SEQUENCE [LARGE SCALE GENOMIC DNA]</scope>
    <source>
        <strain evidence="13 14">RML An4</strain>
    </source>
</reference>
<feature type="site" description="Interaction with DNA" evidence="10">
    <location>
        <position position="142"/>
    </location>
</feature>
<dbReference type="Pfam" id="PF01396">
    <property type="entry name" value="Zn_ribbon_Top1"/>
    <property type="match status" value="1"/>
</dbReference>
<keyword evidence="4" id="KW-0863">Zinc-finger</keyword>
<dbReference type="InterPro" id="IPR023405">
    <property type="entry name" value="Topo_IA_core_domain"/>
</dbReference>
<evidence type="ECO:0000259" key="11">
    <source>
        <dbReference type="PROSITE" id="PS50880"/>
    </source>
</evidence>
<dbReference type="GO" id="GO:0006265">
    <property type="term" value="P:DNA topological change"/>
    <property type="evidence" value="ECO:0007669"/>
    <property type="project" value="UniProtKB-UniRule"/>
</dbReference>
<dbReference type="Pfam" id="PF01751">
    <property type="entry name" value="Toprim"/>
    <property type="match status" value="1"/>
</dbReference>
<feature type="site" description="Interaction with DNA" evidence="10">
    <location>
        <position position="158"/>
    </location>
</feature>
<proteinExistence type="inferred from homology"/>
<dbReference type="CDD" id="cd03363">
    <property type="entry name" value="TOPRIM_TopoIA_TopoI"/>
    <property type="match status" value="1"/>
</dbReference>
<dbReference type="InterPro" id="IPR005733">
    <property type="entry name" value="TopoI_bac-type"/>
</dbReference>
<dbReference type="InterPro" id="IPR003601">
    <property type="entry name" value="Topo_IA_2"/>
</dbReference>
<dbReference type="PRINTS" id="PR00417">
    <property type="entry name" value="PRTPISMRASEI"/>
</dbReference>
<dbReference type="Pfam" id="PF13368">
    <property type="entry name" value="Toprim_C_rpt"/>
    <property type="match status" value="2"/>
</dbReference>
<dbReference type="EMBL" id="LAOI01000001">
    <property type="protein sequence ID" value="KJV89624.1"/>
    <property type="molecule type" value="Genomic_DNA"/>
</dbReference>
<dbReference type="GO" id="GO:0003917">
    <property type="term" value="F:DNA topoisomerase type I (single strand cut, ATP-independent) activity"/>
    <property type="evidence" value="ECO:0007669"/>
    <property type="project" value="UniProtKB-UniRule"/>
</dbReference>
<comment type="subunit">
    <text evidence="10">Monomer.</text>
</comment>
<dbReference type="PROSITE" id="PS50880">
    <property type="entry name" value="TOPRIM"/>
    <property type="match status" value="1"/>
</dbReference>
<comment type="similarity">
    <text evidence="2 10">Belongs to the type IA topoisomerase family.</text>
</comment>
<dbReference type="PROSITE" id="PS00396">
    <property type="entry name" value="TOPO_IA_1"/>
    <property type="match status" value="1"/>
</dbReference>
<keyword evidence="8 10" id="KW-0238">DNA-binding</keyword>
<evidence type="ECO:0000256" key="2">
    <source>
        <dbReference type="ARBA" id="ARBA00009446"/>
    </source>
</evidence>
<feature type="site" description="Interaction with DNA" evidence="10">
    <location>
        <position position="146"/>
    </location>
</feature>
<dbReference type="InterPro" id="IPR013825">
    <property type="entry name" value="Topo_IA_cen_sub2"/>
</dbReference>
<dbReference type="InterPro" id="IPR013824">
    <property type="entry name" value="Topo_IA_cen_sub1"/>
</dbReference>
<evidence type="ECO:0000256" key="4">
    <source>
        <dbReference type="ARBA" id="ARBA00022771"/>
    </source>
</evidence>
<keyword evidence="14" id="KW-1185">Reference proteome</keyword>
<dbReference type="NCBIfam" id="TIGR01051">
    <property type="entry name" value="topA_bact"/>
    <property type="match status" value="1"/>
</dbReference>
<feature type="region of interest" description="Interaction with DNA" evidence="10">
    <location>
        <begin position="166"/>
        <end position="171"/>
    </location>
</feature>
<dbReference type="Gene3D" id="3.40.50.140">
    <property type="match status" value="1"/>
</dbReference>
<dbReference type="InterPro" id="IPR006171">
    <property type="entry name" value="TOPRIM_dom"/>
</dbReference>
<comment type="catalytic activity">
    <reaction evidence="1 10">
        <text>ATP-independent breakage of single-stranded DNA, followed by passage and rejoining.</text>
        <dbReference type="EC" id="5.6.2.1"/>
    </reaction>
</comment>
<dbReference type="InterPro" id="IPR023406">
    <property type="entry name" value="Topo_IA_AS"/>
</dbReference>
<dbReference type="GO" id="GO:0003677">
    <property type="term" value="F:DNA binding"/>
    <property type="evidence" value="ECO:0007669"/>
    <property type="project" value="UniProtKB-KW"/>
</dbReference>
<comment type="function">
    <text evidence="10">Releases the supercoiling and torsional tension of DNA, which is introduced during the DNA replication and transcription, by transiently cleaving and rejoining one strand of the DNA duplex. Introduces a single-strand break via transesterification at a target site in duplex DNA. The scissile phosphodiester is attacked by the catalytic tyrosine of the enzyme, resulting in the formation of a DNA-(5'-phosphotyrosyl)-enzyme intermediate and the expulsion of a 3'-OH DNA strand. The free DNA strand then undergoes passage around the unbroken strand, thus removing DNA supercoils. Finally, in the religation step, the DNA 3'-OH attacks the covalent intermediate to expel the active-site tyrosine and restore the DNA phosphodiester backbone.</text>
</comment>
<dbReference type="InterPro" id="IPR028612">
    <property type="entry name" value="Topoisom_1_IA"/>
</dbReference>
<dbReference type="SMART" id="SM00493">
    <property type="entry name" value="TOPRIM"/>
    <property type="match status" value="1"/>
</dbReference>
<feature type="domain" description="Toprim" evidence="11">
    <location>
        <begin position="1"/>
        <end position="111"/>
    </location>
</feature>
<dbReference type="Gene3D" id="1.10.290.10">
    <property type="entry name" value="Topoisomerase I, domain 4"/>
    <property type="match status" value="1"/>
</dbReference>
<dbReference type="PATRIC" id="fig|1359193.3.peg.587"/>
<name>A0A0F3QDX7_RICBE</name>
<evidence type="ECO:0000256" key="5">
    <source>
        <dbReference type="ARBA" id="ARBA00022833"/>
    </source>
</evidence>
<dbReference type="Gene3D" id="2.70.20.10">
    <property type="entry name" value="Topoisomerase I, domain 3"/>
    <property type="match status" value="1"/>
</dbReference>
<feature type="site" description="Interaction with DNA" evidence="10">
    <location>
        <position position="143"/>
    </location>
</feature>
<dbReference type="Pfam" id="PF01131">
    <property type="entry name" value="Topoisom_bac"/>
    <property type="match status" value="1"/>
</dbReference>
<evidence type="ECO:0000256" key="8">
    <source>
        <dbReference type="ARBA" id="ARBA00023125"/>
    </source>
</evidence>
<sequence>MKLVIVESPAKAKTINKYLGDEFKVIASFGHIRDLPSKKGSVIPDENFSMKYDISEKAGKYVDAIIKDAKKAESVYLATDPDREGESISWHIAEVIKEKNKVKSDDFFKRVAFNEITKKAITHAIENPRKLDNNLVNAQQARRALDYLVGFTLSPLLWRKLPGCKSAGRVQSVALRLICEREDEIERFKSEEYWDISLKMLNSNNELFTAKLTHINDQKLEKFSITNDKEAKDLTEKLKSQNFHVDKIEKKQQKRQPQPPFITSSLQQEAVRKLGFSAKKTMQIAQKLYEGVDIGKETIGLITYMRTDGVTLSNDAVDEIRKLINKDYGDKYLPSSPRIYKSKVKNAQEAHEAIRPTNINYIPNDLKEKLEKDYYKLYELIWKRTIACQMENVIMDLVNATLASENKEYLARANGSTIAFDGFYKVYRESIDDEAEEENKMLPPLKEQEHLKTKEIIPNQHFTEPPPRYSEASLVKKLEELGIGRPSTYATILSVLQDRKYVTLEKKRFIPEELGRLVTVFLVGFFKKYVEYDFTAGLENELDEIAAGKLEWKSALGNFWNGFNHNIESVNKQNITEIISYVQQALDYHIFGENKDSKVCPSCKTGELSLKLGKFGAFLACSNYPECNFRKSIVSGNDNNEADGEAKDIVNENKVLGKDKEGIEIYLKKGPYGPYIQYGEQVDSKIKPKRSPLPAGLNQNDITLDMALKLLSLPLKIGNHKESGEEVLVGYGKFGPYIKYMGKFISIPKKYDFLNLSLDDAMKLIEEKLNAIAAKQPNPLNMDEVTNLVDKKIKVKKTKK</sequence>
<dbReference type="InterPro" id="IPR034149">
    <property type="entry name" value="TOPRIM_TopoI"/>
</dbReference>
<protein>
    <recommendedName>
        <fullName evidence="10">DNA topoisomerase 1</fullName>
        <ecNumber evidence="10">5.6.2.1</ecNumber>
    </recommendedName>
    <alternativeName>
        <fullName evidence="10">DNA topoisomerase I</fullName>
    </alternativeName>
</protein>
<keyword evidence="3" id="KW-0479">Metal-binding</keyword>
<dbReference type="RefSeq" id="WP_045798880.1">
    <property type="nucleotide sequence ID" value="NZ_LAOI01000001.1"/>
</dbReference>
<dbReference type="GO" id="GO:0008270">
    <property type="term" value="F:zinc ion binding"/>
    <property type="evidence" value="ECO:0007669"/>
    <property type="project" value="UniProtKB-KW"/>
</dbReference>
<keyword evidence="9 10" id="KW-0413">Isomerase</keyword>
<dbReference type="SMART" id="SM00437">
    <property type="entry name" value="TOP1Ac"/>
    <property type="match status" value="1"/>
</dbReference>
<evidence type="ECO:0000313" key="13">
    <source>
        <dbReference type="EMBL" id="KJV89624.1"/>
    </source>
</evidence>
<dbReference type="AlphaFoldDB" id="A0A0F3QDX7"/>
<feature type="site" description="Interaction with DNA" evidence="10">
    <location>
        <position position="499"/>
    </location>
</feature>
<evidence type="ECO:0000256" key="1">
    <source>
        <dbReference type="ARBA" id="ARBA00000213"/>
    </source>
</evidence>
<evidence type="ECO:0000313" key="14">
    <source>
        <dbReference type="Proteomes" id="UP000033661"/>
    </source>
</evidence>
<dbReference type="InterPro" id="IPR013826">
    <property type="entry name" value="Topo_IA_cen_sub3"/>
</dbReference>
<dbReference type="InterPro" id="IPR003602">
    <property type="entry name" value="Topo_IA_DNA-bd_dom"/>
</dbReference>
<dbReference type="InterPro" id="IPR025589">
    <property type="entry name" value="Toprim_C_rpt"/>
</dbReference>
<evidence type="ECO:0000259" key="12">
    <source>
        <dbReference type="PROSITE" id="PS52039"/>
    </source>
</evidence>